<organism evidence="5 6">
    <name type="scientific">Pseudonocardia oroxyli</name>
    <dbReference type="NCBI Taxonomy" id="366584"/>
    <lineage>
        <taxon>Bacteria</taxon>
        <taxon>Bacillati</taxon>
        <taxon>Actinomycetota</taxon>
        <taxon>Actinomycetes</taxon>
        <taxon>Pseudonocardiales</taxon>
        <taxon>Pseudonocardiaceae</taxon>
        <taxon>Pseudonocardia</taxon>
    </lineage>
</organism>
<evidence type="ECO:0000256" key="2">
    <source>
        <dbReference type="ARBA" id="ARBA00023125"/>
    </source>
</evidence>
<feature type="domain" description="HTH arsR-type" evidence="4">
    <location>
        <begin position="11"/>
        <end position="106"/>
    </location>
</feature>
<keyword evidence="3" id="KW-0804">Transcription</keyword>
<accession>A0A1G7Z1D9</accession>
<dbReference type="PRINTS" id="PR00778">
    <property type="entry name" value="HTHARSR"/>
</dbReference>
<dbReference type="RefSeq" id="WP_093088913.1">
    <property type="nucleotide sequence ID" value="NZ_FNBE01000018.1"/>
</dbReference>
<dbReference type="InterPro" id="IPR036390">
    <property type="entry name" value="WH_DNA-bd_sf"/>
</dbReference>
<dbReference type="OrthoDB" id="4471357at2"/>
<dbReference type="InterPro" id="IPR036388">
    <property type="entry name" value="WH-like_DNA-bd_sf"/>
</dbReference>
<dbReference type="NCBIfam" id="NF033788">
    <property type="entry name" value="HTH_metalloreg"/>
    <property type="match status" value="1"/>
</dbReference>
<dbReference type="GO" id="GO:0003677">
    <property type="term" value="F:DNA binding"/>
    <property type="evidence" value="ECO:0007669"/>
    <property type="project" value="UniProtKB-KW"/>
</dbReference>
<dbReference type="PANTHER" id="PTHR33154:SF33">
    <property type="entry name" value="TRANSCRIPTIONAL REPRESSOR SDPR"/>
    <property type="match status" value="1"/>
</dbReference>
<dbReference type="AlphaFoldDB" id="A0A1G7Z1D9"/>
<name>A0A1G7Z1D9_PSEOR</name>
<dbReference type="Proteomes" id="UP000198967">
    <property type="component" value="Unassembled WGS sequence"/>
</dbReference>
<dbReference type="InterPro" id="IPR001845">
    <property type="entry name" value="HTH_ArsR_DNA-bd_dom"/>
</dbReference>
<gene>
    <name evidence="5" type="ORF">SAMN05216377_1182</name>
</gene>
<evidence type="ECO:0000313" key="6">
    <source>
        <dbReference type="Proteomes" id="UP000198967"/>
    </source>
</evidence>
<sequence>MSTDSQPGPPVAPSLHDSYVAFGKAIADPTRLDMLVLIGETGEYPCTALEQQLPVSKSTISYHVKVLTRAGLVKVRREGRFFHYELQREVLDYFAPGLLARLLAARTRNES</sequence>
<dbReference type="InterPro" id="IPR011991">
    <property type="entry name" value="ArsR-like_HTH"/>
</dbReference>
<dbReference type="SUPFAM" id="SSF46785">
    <property type="entry name" value="Winged helix' DNA-binding domain"/>
    <property type="match status" value="1"/>
</dbReference>
<dbReference type="Pfam" id="PF12840">
    <property type="entry name" value="HTH_20"/>
    <property type="match status" value="1"/>
</dbReference>
<evidence type="ECO:0000256" key="3">
    <source>
        <dbReference type="ARBA" id="ARBA00023163"/>
    </source>
</evidence>
<keyword evidence="6" id="KW-1185">Reference proteome</keyword>
<dbReference type="GO" id="GO:0003700">
    <property type="term" value="F:DNA-binding transcription factor activity"/>
    <property type="evidence" value="ECO:0007669"/>
    <property type="project" value="InterPro"/>
</dbReference>
<dbReference type="STRING" id="366584.SAMN05216377_1182"/>
<dbReference type="PANTHER" id="PTHR33154">
    <property type="entry name" value="TRANSCRIPTIONAL REGULATOR, ARSR FAMILY"/>
    <property type="match status" value="1"/>
</dbReference>
<dbReference type="SMART" id="SM00418">
    <property type="entry name" value="HTH_ARSR"/>
    <property type="match status" value="1"/>
</dbReference>
<evidence type="ECO:0000313" key="5">
    <source>
        <dbReference type="EMBL" id="SDH02513.1"/>
    </source>
</evidence>
<evidence type="ECO:0000259" key="4">
    <source>
        <dbReference type="PROSITE" id="PS50987"/>
    </source>
</evidence>
<protein>
    <submittedName>
        <fullName evidence="5">DNA-binding transcriptional regulator, ArsR family</fullName>
    </submittedName>
</protein>
<dbReference type="EMBL" id="FNBE01000018">
    <property type="protein sequence ID" value="SDH02513.1"/>
    <property type="molecule type" value="Genomic_DNA"/>
</dbReference>
<proteinExistence type="predicted"/>
<reference evidence="5 6" key="1">
    <citation type="submission" date="2016-10" db="EMBL/GenBank/DDBJ databases">
        <authorList>
            <person name="de Groot N.N."/>
        </authorList>
    </citation>
    <scope>NUCLEOTIDE SEQUENCE [LARGE SCALE GENOMIC DNA]</scope>
    <source>
        <strain evidence="5 6">CGMCC 4.3143</strain>
    </source>
</reference>
<keyword evidence="1" id="KW-0805">Transcription regulation</keyword>
<dbReference type="CDD" id="cd00090">
    <property type="entry name" value="HTH_ARSR"/>
    <property type="match status" value="1"/>
</dbReference>
<keyword evidence="2 5" id="KW-0238">DNA-binding</keyword>
<evidence type="ECO:0000256" key="1">
    <source>
        <dbReference type="ARBA" id="ARBA00023015"/>
    </source>
</evidence>
<dbReference type="Gene3D" id="1.10.10.10">
    <property type="entry name" value="Winged helix-like DNA-binding domain superfamily/Winged helix DNA-binding domain"/>
    <property type="match status" value="1"/>
</dbReference>
<dbReference type="PROSITE" id="PS50987">
    <property type="entry name" value="HTH_ARSR_2"/>
    <property type="match status" value="1"/>
</dbReference>
<dbReference type="InterPro" id="IPR051081">
    <property type="entry name" value="HTH_MetalResp_TranReg"/>
</dbReference>